<evidence type="ECO:0000313" key="12">
    <source>
        <dbReference type="Proteomes" id="UP000186817"/>
    </source>
</evidence>
<comment type="caution">
    <text evidence="11">The sequence shown here is derived from an EMBL/GenBank/DDBJ whole genome shotgun (WGS) entry which is preliminary data.</text>
</comment>
<dbReference type="Proteomes" id="UP000186817">
    <property type="component" value="Unassembled WGS sequence"/>
</dbReference>
<feature type="compositionally biased region" description="Low complexity" evidence="7">
    <location>
        <begin position="702"/>
        <end position="731"/>
    </location>
</feature>
<evidence type="ECO:0000256" key="4">
    <source>
        <dbReference type="ARBA" id="ARBA00023014"/>
    </source>
</evidence>
<dbReference type="InterPro" id="IPR000571">
    <property type="entry name" value="Znf_CCCH"/>
</dbReference>
<dbReference type="InterPro" id="IPR036922">
    <property type="entry name" value="Rieske_2Fe-2S_sf"/>
</dbReference>
<proteinExistence type="predicted"/>
<feature type="region of interest" description="Disordered" evidence="7">
    <location>
        <begin position="2980"/>
        <end position="3018"/>
    </location>
</feature>
<dbReference type="Gene3D" id="3.30.420.10">
    <property type="entry name" value="Ribonuclease H-like superfamily/Ribonuclease H"/>
    <property type="match status" value="1"/>
</dbReference>
<keyword evidence="5" id="KW-0862">Zinc</keyword>
<feature type="region of interest" description="Disordered" evidence="7">
    <location>
        <begin position="1372"/>
        <end position="1408"/>
    </location>
</feature>
<feature type="zinc finger region" description="C3H1-type" evidence="5">
    <location>
        <begin position="619"/>
        <end position="647"/>
    </location>
</feature>
<gene>
    <name evidence="11" type="primary">GIP</name>
    <name evidence="11" type="ORF">AK812_SmicGene2371</name>
</gene>
<feature type="region of interest" description="Disordered" evidence="7">
    <location>
        <begin position="1772"/>
        <end position="1799"/>
    </location>
</feature>
<evidence type="ECO:0000256" key="1">
    <source>
        <dbReference type="ARBA" id="ARBA00022714"/>
    </source>
</evidence>
<feature type="compositionally biased region" description="Low complexity" evidence="7">
    <location>
        <begin position="575"/>
        <end position="596"/>
    </location>
</feature>
<evidence type="ECO:0000259" key="8">
    <source>
        <dbReference type="PROSITE" id="PS50103"/>
    </source>
</evidence>
<name>A0A1Q9F1J6_SYMMI</name>
<evidence type="ECO:0000259" key="9">
    <source>
        <dbReference type="PROSITE" id="PS50994"/>
    </source>
</evidence>
<dbReference type="GO" id="GO:0003676">
    <property type="term" value="F:nucleic acid binding"/>
    <property type="evidence" value="ECO:0007669"/>
    <property type="project" value="InterPro"/>
</dbReference>
<dbReference type="GO" id="GO:0051537">
    <property type="term" value="F:2 iron, 2 sulfur cluster binding"/>
    <property type="evidence" value="ECO:0007669"/>
    <property type="project" value="UniProtKB-KW"/>
</dbReference>
<feature type="compositionally biased region" description="Low complexity" evidence="7">
    <location>
        <begin position="606"/>
        <end position="617"/>
    </location>
</feature>
<keyword evidence="1" id="KW-0001">2Fe-2S</keyword>
<feature type="region of interest" description="Disordered" evidence="7">
    <location>
        <begin position="666"/>
        <end position="733"/>
    </location>
</feature>
<dbReference type="SUPFAM" id="SSF50022">
    <property type="entry name" value="ISP domain"/>
    <property type="match status" value="1"/>
</dbReference>
<evidence type="ECO:0000256" key="5">
    <source>
        <dbReference type="PROSITE-ProRule" id="PRU00723"/>
    </source>
</evidence>
<evidence type="ECO:0000256" key="6">
    <source>
        <dbReference type="SAM" id="Coils"/>
    </source>
</evidence>
<keyword evidence="2 5" id="KW-0479">Metal-binding</keyword>
<dbReference type="InterPro" id="IPR017941">
    <property type="entry name" value="Rieske_2Fe-2S"/>
</dbReference>
<reference evidence="11 12" key="1">
    <citation type="submission" date="2016-02" db="EMBL/GenBank/DDBJ databases">
        <title>Genome analysis of coral dinoflagellate symbionts highlights evolutionary adaptations to a symbiotic lifestyle.</title>
        <authorList>
            <person name="Aranda M."/>
            <person name="Li Y."/>
            <person name="Liew Y.J."/>
            <person name="Baumgarten S."/>
            <person name="Simakov O."/>
            <person name="Wilson M."/>
            <person name="Piel J."/>
            <person name="Ashoor H."/>
            <person name="Bougouffa S."/>
            <person name="Bajic V.B."/>
            <person name="Ryu T."/>
            <person name="Ravasi T."/>
            <person name="Bayer T."/>
            <person name="Micklem G."/>
            <person name="Kim H."/>
            <person name="Bhak J."/>
            <person name="Lajeunesse T.C."/>
            <person name="Voolstra C.R."/>
        </authorList>
    </citation>
    <scope>NUCLEOTIDE SEQUENCE [LARGE SCALE GENOMIC DNA]</scope>
    <source>
        <strain evidence="11 12">CCMP2467</strain>
    </source>
</reference>
<feature type="compositionally biased region" description="Low complexity" evidence="7">
    <location>
        <begin position="292"/>
        <end position="306"/>
    </location>
</feature>
<dbReference type="Pfam" id="PF07727">
    <property type="entry name" value="RVT_2"/>
    <property type="match status" value="1"/>
</dbReference>
<dbReference type="EMBL" id="LSRX01000026">
    <property type="protein sequence ID" value="OLQ13537.1"/>
    <property type="molecule type" value="Genomic_DNA"/>
</dbReference>
<keyword evidence="6" id="KW-0175">Coiled coil</keyword>
<dbReference type="PROSITE" id="PS50994">
    <property type="entry name" value="INTEGRASE"/>
    <property type="match status" value="1"/>
</dbReference>
<feature type="compositionally biased region" description="Basic and acidic residues" evidence="7">
    <location>
        <begin position="666"/>
        <end position="676"/>
    </location>
</feature>
<sequence length="3512" mass="385665">MALLSEAFVLGAAPPTMPVARLPSKPGRAMREIPTRGGPSGLAAAAVLVAGIVAKRSATAVALRAAGTSTGKKKKSGRSIAKETLARLRSRSPRKTPKSEDYFKKKTSERWCYGFRETRRGTGCDEVDASSGGFSTTTYGDGVYNHYEAEYSAGAFDGNTGSSSGTDDASSASIPREMVEAEVKRQVQDALRSQQQGRDIREAPSAMAPEVHVDDQIHLPGVPLPSFEGGPYLEVQAAVFVLVLLMSTEAVYNARAVESGPTFGDYELDFPPGLKAPDGPKQQDPTRDDGEAFSAAQPAMPSASQPNPLDVLITGMSQLQQVLLRQKAGETLDLELKGVQELPKLPEYTPESGATDFQDYLYLTEQQVGSLVSGAAEWWQQTLGVAQTAYAEYQSLSPMKRLSVKASLTPELKADKYKKLERKVASLVLSSLPKGVRDELIAHRVQGLRQILFRLMVVFQPGGAQDRAQLLRQLDVSESSAGPAEAVVAIRRWYRLLQRAADLNIALPDESLQVRSLCNIVKKTAEQFGDFKFRVSLAKTELQIDSRPSQANVLRFLQHLLAELEQLGGGVKKNAPAASHGAPTTTATSTATAAPSLKGVQPLVDSGAGAKAKAKPGAPSPKKPCQWFGTDGGCRNGKQCSFFHSWTGLNRGERCLLCGSKHHRAKECGTRDHALPERPPPPPKATAAALGTSSTPPPAIAPSPAKASAASSGQAPSSSATTSSVASSGGTNNKIDAAKMTEILNETNKMLKAFTSQTEAEAPPVQQQQLDPLALIQQQLDEVRRLKAISVRPPNDSGSDGSPSFSSAVAWYEARLSSTSVAIGEPGPEQEALLDSGASHAYRAIHEGDRGDQIKTVAVTLATGEERHLQQTAGGTLLGGGDSEAIVPMGQLVRLLGCKVSWSPFRLTVVHPLHGKLRVRLRGNCPVLPISQAMTLIAELEQARIKEFEATIEDLKKQVKVIRERGREEWTWERHLRSLVADGDRVSMAGLLHMCPTFAEAPPEALLGLPESIPLGPKEGWKLLKGMPWSRSKRKSLLQSDNWVVHLCSGDGRTWGAREQGSMRRAFWNSSLNGDEVLLEVDLTMSRSMDLLQQNAVFRVLSWAALSGKIKSVVGGPPRHTFPGEAKEASLPPQKLKETKLLVRMLMLWYMAQEGRVTAWHVGALRQPPIKPHVGLLVEHPDSCGDLRSFFDQPMWKIFAEEEMMGEVRCHMNGRPTVLGGNLDLWHLEGASVGALDVKDPAGSVWPMELVAHVAGALRSWKGLRSREGVLSSLVRRVDYEDGEVAPSLAKFNAAEWRLHLQRDHLPYRRDCRICIERASGKPHRKVAHPSAYSLAVDLAGPFRKVGVGGYKYLMVGCYRFPKLAGIPVTKDSEPPEAAVVPPDDEEDWLWDDPERGRDEEPAAGGVGEVMSDDVVREEEKVIEEDTSLDKEVEALKELASPLEFTSVYLARPMKSRKKKDALRAVQELYVQLRSHGLPLCRLHMDRARELQTDALEAWAAARDIEVTRTQGSDPAGNGTAERAVGAIKARVRVLLGQAKELSGADDETIRAWWPFAAETAVSQHQAVAFGRKLPTVARFGSRVFTKRKGYGQGGRLDLLPRWLPAVYLGPARSVPGGHLVFTDEGNLWFTTNVRQFEEPPKKDEGAMADVEVLAPPARRVRRKSSVVELADGMGLMPGLREERDEGRPEMLALKAISALAPTTPSSSSEDVLEEDVTLEAFEVSSGSTTGSVRLGPRGDLAAECLAECRFSMNDCLEVLQNENFRRTKKQRASAWKDNAPPPVHTTLGAYQRGPWSGTTTATTRHRSLAAYLVAMFKHHCGQDVSFTSMTVARDLCTDAHRDRFNLRTSKNYVLTVGNFEGGGIWQEGERDDLPAVSVQNGSDVAVRGFVSQVRNQVVEVDPKKLHKTMPWEGGPKWTVIAHTVGQHHKLTQEHRDELQALGFNLPTSGELRKVSVQEVCTTTTSLLQGPGWFPGGSDDDEEMWKRMWARRLLDEEECLLSMLGKDEAKDFEGVVDANKMLAKDMDAREADLCRDRYDAEQWLLLCRLAEGENEVRGVEPLLETLSAPLKVVFTVALDEVKQYVTRWVDAIHKEAEALIKAKALVPLTLEEQKELEASGRLVVLPAKGVFTVKPPDQETLKDDSGRDLPPGSPEFFKRKARLVICGNFQGKQAKEDSYAGGCQTDSLRVMLVHTAAYGWMVASTDIRNAFILAPIKEEDEDDDATYALYPPKVFHLAKVEYSLRLWRVDRALYGFRRSPRLWGKFRDRRLRAAKIAYGTGFIYLRQHKADENIWSAVVVGQDGKEEIQAYINVYVDDILYVGQEGIIRAIHSWLTEEWKASPLTWASETCSLRFLGLEITRENSGAIRLHQRGYIEELLRHHGLAESKGFSIPCPQEWLLGENDASEEQYDEPQLRRAQALTGELLWLSGKSRPDLLHTVATMSSWCLKCPALVEKIGLRALGYLKETIDIELYYSPRRSDHYIEGFSDASFAPHGSRSVGCCLVGCCLTRYLEQPVAWRCGRQALVALSVAEAELIEAISAAQMSYGIIAVTSELQSAPPTLVLKVDNAAAVGLSSESAGTWKTRHLRVRAYHLREAVRLKEISIEHIPGLNQLGDLGTKAFHRPRLQELLMLWGLKTPGATDGEPSKPSGNLAKVNGTIAILARLAVVLGWLVQASRASPTEGEVGLQVSFPWELYGLAVIALIAAIGAWEALKWCLEWFSLKQSGSVQDARQARRLRRLQQAVSEEVARYGLDDLGLVTQAPSTPLASARGTPRPSPARSVPEVRAVHTVSAAVQTDFDDGYRPFNGPFVVSEHGDYFKKKTSERWCYGFHETRTWFERPTDYKGARKKMPPAPDPWELDEEGRKIFPWPKSFAEIVQTAAYSTMNLIMEGETRLEVCFPPLPLADLDWNLCDVTETRVVDANIQHAIAFAKLIIKDRRSFPQMNAEEALKAATEGAELQEPDKIKGLLERRFKKKPDGDLGRTLEVGTASSTVSPKDTSSRGPRTGSVTGTPSFLTPPPHVVHAAMWICIASEKELPAPGGVCSFPCSGRQVAVLRGKDGDLYAADDALPPLLQPLSGPGVQFDGRILRADCAASGTKFDLRNGEVMGAWCPGRGVRTLGEESLLFLLFLELVSFLARFFCRRTKLQTLRSRVVEGRFEVLAESPPKRWANPLRAAARWLTTPHRKSAALPADTAVDIQVVPLTSRQGAEELKISAVLSSARPWRRAEAGRAVLRLPPRRMQQPQMGALVRETFGRPDLKESEIFVAVWVAQFVAPMARGLGLDQRMFNKMLDVLHTRGYNFILLLVDSRSARLAERLRDHYEAQGCVAVPEPNAMGLANAMLLSVCGNVVPKQPTKVARSLLATSALRLAHGYVSVPLLLEFVQVVLPALHSGTWQCGNEGPLRVLLRAMQVLGYVSVDADGKVSAVESQELQALVTLLASGGSCDTLLRNIYQQDGSRDLQSKQKGVLQITAPGALALQRTYTFLVASSYAPMLANMQRILFEVF</sequence>
<feature type="coiled-coil region" evidence="6">
    <location>
        <begin position="938"/>
        <end position="965"/>
    </location>
</feature>
<keyword evidence="3" id="KW-0408">Iron</keyword>
<feature type="compositionally biased region" description="Low complexity" evidence="7">
    <location>
        <begin position="685"/>
        <end position="694"/>
    </location>
</feature>
<dbReference type="InterPro" id="IPR036397">
    <property type="entry name" value="RNaseH_sf"/>
</dbReference>
<dbReference type="OrthoDB" id="421617at2759"/>
<evidence type="ECO:0000256" key="2">
    <source>
        <dbReference type="ARBA" id="ARBA00022723"/>
    </source>
</evidence>
<protein>
    <submittedName>
        <fullName evidence="11">Copia protein</fullName>
    </submittedName>
</protein>
<dbReference type="GO" id="GO:0015074">
    <property type="term" value="P:DNA integration"/>
    <property type="evidence" value="ECO:0007669"/>
    <property type="project" value="InterPro"/>
</dbReference>
<feature type="compositionally biased region" description="Polar residues" evidence="7">
    <location>
        <begin position="2993"/>
        <end position="3018"/>
    </location>
</feature>
<dbReference type="GO" id="GO:0008270">
    <property type="term" value="F:zinc ion binding"/>
    <property type="evidence" value="ECO:0007669"/>
    <property type="project" value="UniProtKB-KW"/>
</dbReference>
<evidence type="ECO:0000259" key="10">
    <source>
        <dbReference type="PROSITE" id="PS51296"/>
    </source>
</evidence>
<dbReference type="PROSITE" id="PS50103">
    <property type="entry name" value="ZF_C3H1"/>
    <property type="match status" value="1"/>
</dbReference>
<dbReference type="PROSITE" id="PS51296">
    <property type="entry name" value="RIESKE"/>
    <property type="match status" value="1"/>
</dbReference>
<feature type="domain" description="Rieske" evidence="10">
    <location>
        <begin position="3032"/>
        <end position="3132"/>
    </location>
</feature>
<dbReference type="InterPro" id="IPR012337">
    <property type="entry name" value="RNaseH-like_sf"/>
</dbReference>
<dbReference type="InterPro" id="IPR001584">
    <property type="entry name" value="Integrase_cat-core"/>
</dbReference>
<feature type="compositionally biased region" description="Acidic residues" evidence="7">
    <location>
        <begin position="1383"/>
        <end position="1392"/>
    </location>
</feature>
<keyword evidence="4" id="KW-0411">Iron-sulfur</keyword>
<feature type="domain" description="Integrase catalytic" evidence="9">
    <location>
        <begin position="1398"/>
        <end position="1583"/>
    </location>
</feature>
<keyword evidence="12" id="KW-1185">Reference proteome</keyword>
<organism evidence="11 12">
    <name type="scientific">Symbiodinium microadriaticum</name>
    <name type="common">Dinoflagellate</name>
    <name type="synonym">Zooxanthella microadriatica</name>
    <dbReference type="NCBI Taxonomy" id="2951"/>
    <lineage>
        <taxon>Eukaryota</taxon>
        <taxon>Sar</taxon>
        <taxon>Alveolata</taxon>
        <taxon>Dinophyceae</taxon>
        <taxon>Suessiales</taxon>
        <taxon>Symbiodiniaceae</taxon>
        <taxon>Symbiodinium</taxon>
    </lineage>
</organism>
<evidence type="ECO:0000256" key="3">
    <source>
        <dbReference type="ARBA" id="ARBA00023004"/>
    </source>
</evidence>
<evidence type="ECO:0000313" key="11">
    <source>
        <dbReference type="EMBL" id="OLQ13537.1"/>
    </source>
</evidence>
<accession>A0A1Q9F1J6</accession>
<dbReference type="CDD" id="cd09272">
    <property type="entry name" value="RNase_HI_RT_Ty1"/>
    <property type="match status" value="1"/>
</dbReference>
<feature type="region of interest" description="Disordered" evidence="7">
    <location>
        <begin position="268"/>
        <end position="306"/>
    </location>
</feature>
<dbReference type="InterPro" id="IPR013103">
    <property type="entry name" value="RVT_2"/>
</dbReference>
<feature type="domain" description="C3H1-type" evidence="8">
    <location>
        <begin position="619"/>
        <end position="647"/>
    </location>
</feature>
<dbReference type="SUPFAM" id="SSF53098">
    <property type="entry name" value="Ribonuclease H-like"/>
    <property type="match status" value="1"/>
</dbReference>
<feature type="region of interest" description="Disordered" evidence="7">
    <location>
        <begin position="2767"/>
        <end position="2786"/>
    </location>
</feature>
<evidence type="ECO:0000256" key="7">
    <source>
        <dbReference type="SAM" id="MobiDB-lite"/>
    </source>
</evidence>
<feature type="region of interest" description="Disordered" evidence="7">
    <location>
        <begin position="572"/>
        <end position="625"/>
    </location>
</feature>
<keyword evidence="5" id="KW-0863">Zinc-finger</keyword>